<reference evidence="1 2" key="1">
    <citation type="journal article" date="2011" name="Stand. Genomic Sci.">
        <title>Complete genome sequence of the hyperthermophilic chemolithoautotroph Pyrolobus fumarii type strain (1A).</title>
        <authorList>
            <person name="Anderson I."/>
            <person name="Goker M."/>
            <person name="Nolan M."/>
            <person name="Lucas S."/>
            <person name="Hammon N."/>
            <person name="Deshpande S."/>
            <person name="Cheng J.F."/>
            <person name="Tapia R."/>
            <person name="Han C."/>
            <person name="Goodwin L."/>
            <person name="Pitluck S."/>
            <person name="Huntemann M."/>
            <person name="Liolios K."/>
            <person name="Ivanova N."/>
            <person name="Pagani I."/>
            <person name="Mavromatis K."/>
            <person name="Ovchinikova G."/>
            <person name="Pati A."/>
            <person name="Chen A."/>
            <person name="Palaniappan K."/>
            <person name="Land M."/>
            <person name="Hauser L."/>
            <person name="Brambilla E.M."/>
            <person name="Huber H."/>
            <person name="Yasawong M."/>
            <person name="Rohde M."/>
            <person name="Spring S."/>
            <person name="Abt B."/>
            <person name="Sikorski J."/>
            <person name="Wirth R."/>
            <person name="Detter J.C."/>
            <person name="Woyke T."/>
            <person name="Bristow J."/>
            <person name="Eisen J.A."/>
            <person name="Markowitz V."/>
            <person name="Hugenholtz P."/>
            <person name="Kyrpides N.C."/>
            <person name="Klenk H.P."/>
            <person name="Lapidus A."/>
        </authorList>
    </citation>
    <scope>NUCLEOTIDE SEQUENCE [LARGE SCALE GENOMIC DNA]</scope>
    <source>
        <strain evidence="2">DSM 11204 / 1A</strain>
    </source>
</reference>
<organism evidence="1 2">
    <name type="scientific">Pyrolobus fumarii (strain DSM 11204 / 1A)</name>
    <dbReference type="NCBI Taxonomy" id="694429"/>
    <lineage>
        <taxon>Archaea</taxon>
        <taxon>Thermoproteota</taxon>
        <taxon>Thermoprotei</taxon>
        <taxon>Desulfurococcales</taxon>
        <taxon>Pyrodictiaceae</taxon>
        <taxon>Pyrolobus</taxon>
    </lineage>
</organism>
<proteinExistence type="predicted"/>
<dbReference type="eggNOG" id="arCOG07448">
    <property type="taxonomic scope" value="Archaea"/>
</dbReference>
<dbReference type="EMBL" id="CP002838">
    <property type="protein sequence ID" value="AEM38141.1"/>
    <property type="molecule type" value="Genomic_DNA"/>
</dbReference>
<gene>
    <name evidence="1" type="ordered locus">Pyrfu_0269</name>
</gene>
<accession>G0EF98</accession>
<evidence type="ECO:0000313" key="1">
    <source>
        <dbReference type="EMBL" id="AEM38141.1"/>
    </source>
</evidence>
<evidence type="ECO:0000313" key="2">
    <source>
        <dbReference type="Proteomes" id="UP000001037"/>
    </source>
</evidence>
<dbReference type="HOGENOM" id="CLU_830596_0_0_2"/>
<dbReference type="KEGG" id="pfm:Pyrfu_0269"/>
<protein>
    <submittedName>
        <fullName evidence="1">Uncharacterized protein</fullName>
    </submittedName>
</protein>
<sequence length="334" mass="37264">MLTVSKAISEHDNLAMVKPLVSEEEIYLDIEAMIKLMAITVRGLELAVGQRSAMALGTIMGSQLYKSMSPSIKGKNLKEALEAVNTRSFRIDVYKMRGKVVHEDPQTGRKVFYYVGRECPIRQILYHEDIPAGGTLCRIMCSFVEQLLADVLGGKYSVKLLRYGPNACFLRVEIVNGPQPPDDVAVYSKKPSLEEYVMLLREDLRSILVAFDATVDRVLGGNPTMSYMAGKRYGLLDGDNLLSTIGRTISVDEAITVLNVAYKGLLELSKEGDVISLERSVFHDLVEKLQLGRAVFIYRTLQGYLAGLLERLTGHRVDLRGLDEKATQLKILMR</sequence>
<dbReference type="InParanoid" id="G0EF98"/>
<keyword evidence="2" id="KW-1185">Reference proteome</keyword>
<dbReference type="Proteomes" id="UP000001037">
    <property type="component" value="Chromosome"/>
</dbReference>
<dbReference type="AlphaFoldDB" id="G0EF98"/>
<dbReference type="STRING" id="694429.Pyrfu_0269"/>
<name>G0EF98_PYRF1</name>